<dbReference type="SMART" id="SM00823">
    <property type="entry name" value="PKS_PP"/>
    <property type="match status" value="5"/>
</dbReference>
<dbReference type="Gene3D" id="2.30.38.10">
    <property type="entry name" value="Luciferase, Domain 3"/>
    <property type="match status" value="5"/>
</dbReference>
<dbReference type="FunFam" id="3.40.50.12780:FF:000012">
    <property type="entry name" value="Non-ribosomal peptide synthetase"/>
    <property type="match status" value="3"/>
</dbReference>
<dbReference type="GO" id="GO:0016853">
    <property type="term" value="F:isomerase activity"/>
    <property type="evidence" value="ECO:0007669"/>
    <property type="project" value="UniProtKB-KW"/>
</dbReference>
<dbReference type="PROSITE" id="PS50075">
    <property type="entry name" value="CARRIER"/>
    <property type="match status" value="5"/>
</dbReference>
<dbReference type="InterPro" id="IPR006162">
    <property type="entry name" value="Ppantetheine_attach_site"/>
</dbReference>
<dbReference type="Gene3D" id="3.40.50.1820">
    <property type="entry name" value="alpha/beta hydrolase"/>
    <property type="match status" value="1"/>
</dbReference>
<dbReference type="InterPro" id="IPR010071">
    <property type="entry name" value="AA_adenyl_dom"/>
</dbReference>
<evidence type="ECO:0000256" key="1">
    <source>
        <dbReference type="ARBA" id="ARBA00001957"/>
    </source>
</evidence>
<dbReference type="InterPro" id="IPR036736">
    <property type="entry name" value="ACP-like_sf"/>
</dbReference>
<evidence type="ECO:0000256" key="4">
    <source>
        <dbReference type="ARBA" id="ARBA00022553"/>
    </source>
</evidence>
<organism evidence="8 9">
    <name type="scientific">Lysobacter enzymogenes</name>
    <dbReference type="NCBI Taxonomy" id="69"/>
    <lineage>
        <taxon>Bacteria</taxon>
        <taxon>Pseudomonadati</taxon>
        <taxon>Pseudomonadota</taxon>
        <taxon>Gammaproteobacteria</taxon>
        <taxon>Lysobacterales</taxon>
        <taxon>Lysobacteraceae</taxon>
        <taxon>Lysobacter</taxon>
    </lineage>
</organism>
<comment type="similarity">
    <text evidence="2">Belongs to the ATP-dependent AMP-binding enzyme family.</text>
</comment>
<dbReference type="NCBIfam" id="NF003417">
    <property type="entry name" value="PRK04813.1"/>
    <property type="match status" value="6"/>
</dbReference>
<evidence type="ECO:0000256" key="3">
    <source>
        <dbReference type="ARBA" id="ARBA00022450"/>
    </source>
</evidence>
<dbReference type="STRING" id="69.GLE_3676"/>
<sequence>MRNSKIEDILPLTPLQHGFLFHALYDDKVQDSYVVQMTFVLDGALDAAALRAAADALLRRHASLRAAFVHDKTKEPVQVIQRDVRAPWRELDLSALAPREREAALAQAIADDAQQRFDLARAPLLRFALIRESAERHYLIFNSHHILLDGWSTPIALQELFALYRNGADTEALPRVVPYRDYMRWLGGRDRDAAREAWREAFLGFEEPTRIAATSTAPAVPDTLRIDLPDELMQRLTRQARTLGVTLNTIVQAAWGVLLGRLTHRRDVAFGTTVSGRPPELAGVEQMVGLFINTLPLRLQWRPDETVAALLQRLQREQSALLDHQHLGLAEIQRTAGHGELFDTLVIFENFPVGEDGDGPDDLRVAVHSHHGGDTSHYPVGLALIPGRPNQPYQLKLSYRPDLLERERVLRLGRRYQRLIEAFAADAQQPLGRIDLLDADETRQVLHDWNATAHECADTHLAALLSAQAARTPDAVALRFEGETLSYAELEARSNRLARALIAQGVGPESIVGVALPRSLELPVALCAVLKSGAAYLPLDTDYPPERLADMLADAAPACVLARADTADALPADAPLWRLDDAALRERVAALPAHAVGDDERRTPLRPEHPVYVIYTSGSTGKPKGAAIPHRGVVNRLEWMQREYGLQADDAVLQKTPSSFDVSVWELFWPLIRGARLVLARPGGHREPRYLAELIERERITTVHFVASMLDVFVSEASAAQCASLRRIVCGGEALSADLRRRVAQRLGRPLHHSYGPTETSIGVAAWPCREIEDGPIPIGGPIANTRFYVLDSALRPVPPETLGELYIAGDCLARGYLGRAALSAERFVADPFARGQRMYRSGDLAQWREDGAIVHRGRADQQVKVRGLRIELGEIEAELARAGYPRNAAIVREDRPGQRQIVAYVAADAEAGFDADALRAQLAARLPDYMLPAALVALPALPQLPNGKLDRKALPAPDYAPASLREPRDERERILCALYAEVLGVERVGIDDSFFDLGGHSLLAIRLIGLIRARLQLELPIRALFEHRSVAALAPQLDRNRARRPALAAQPRPQLLPLSFAQYRLWFLHQLEGPSATYNIPLALRLRGPLDPDALQAALNDLLARHESLRTLFPDGDAPRQHILAAPGAHDRLDDAAAFVSLATVDTAEAALDADLREAAAYAFDLSCELPLRPTLFRVGAEDHVLLLLLHHIAGDGASMAPLARDLSQAYAARLTGAAPDWAPLPVQYADYTLWQRRLMGDEDDRDSLLRQQIDYWKQRLADLPEQLSLPADRPRPGTASYRGRTAHFEFDAGLHRRLLALSQRHGATLFMTLQAAVAALLTRMGSGTDIPLGAPVAGRTDAALENLVGLFLNTLVLRVDTAGDPSFAALLARVRDTDLAAYEHQDLPFEQLVETLNPTRSLSYHPLFQVMVVLQNMSVGELRLPGLQCEAHPLETDVVKFDLNFAFSERTAADGAPDGLQGAIEYATDLFDEASVRTLWRRFERLLCAVAEDAERAIGAIELMEPTERQRLLHDWNATAQTVVEAPLPSLFEAQAARTPSAPAAIYRDEAGDARHLDFDALNHRANRLANVLIAEGAGPESVVAIALPPSPDLLVALLATLKAGAAYLPLDLGNPGERLAAMLHDAKPVRVLTRAAFAALLPTHAPLCLLDEPALQQRLARSSAANPTDADRLRPLKPLHPAYVIYTSGSTGTPKGVTVSHRSAAHYFAWSRHAYFAANDAAGGNGSATTLSAAFDGSVTVLFGPLLAGQPLTLVETDQDFSRLLATQPAGGYELLKLTPAHLKLLNATLEPGAPAPARTLLLGGEALVPADLAFWQQRYPDVRLINEYGPTEATVGCSTYEVDADMREASAVSIGTPIWNARLYVLDEKLRPQPCGVAGELYIAGAGLARGYLNRPGLSAERFVADPFAAGERMYRTGDLARWREDGRLDCLGRIDHQVKIRGYRIELGEIEAALAQAGFAQNAVIAREDHAGHKQLVAYLATDDLDAAALRAQLARRLPDYMIPAAFVALDALPLTGNGKLDRKALPAPQLRSASERAPRDAAETLLCELFAEILHLPQVGIDDNFFALGGDSIGSTQLVGRLRRAGWSASVRTVFEHQSPEALAQVIRPLADAAKTTLEAAVGELPATPIMHWFLEQDGPLQQYHQSVLLQIPALPEAQLLAALQAVLDHHDALRLRLTPERRWDVRAAGAVLASDCLQRIETGDWPESADRPAFEARMHERATASAAALDPRDGRMLQALWFEHAGQPLLLLQIHHLAIDGISWRILLQDLKDAADAIAAGRAVVLPAVATPLRHWALRLPQAAAQRAHELPLWQSMLAGPDPAIGARALDPSRDTMATRRSLSLSLDSEVTRTLLTRAPEAIHGRINDVLLTGFALALRGWRARRGLDDPDTVRFGLEGHGREEIVAGAELSHTLGWFTSLFPVQLALDAADARAALDDERVLARCLKQVKEQLRRLPDQGIGYGLLRYLHDAGRQALADRAQPQIAFNYLGRFGAGDAGEDWGATDRVAVQAGDHPERPLAHALELNAITLDGAAGPVLNATWSWAGDVLGEDEVRELAEDWHAALRAIAAYASRAQRDGFTASDLPLVALDQAQIEAIEAAQPALADILPLSPLQHGFLFHALYDEQAHDNYMMQVVLRFDGPLRGDALRKAANRLLQRHANLRAAFVHEGLGEAVQAIARTLDAPWREVDTDEAGFAEVLREDQQQRFDLAQAPLLRFILARTAPDRHYLVFTSHHILLDGWSTPILIQELLTLYAQGEHAALPRVTPYRDYLGWLAGRDKPAALAAWREALSELEEPSRIAPANTVASTPELLRFHLPQDLSARLVEQARQSGVTLNTVIQAAWGILLARLLRRDDVVFGITFADRPAELAGSEQMVGLLINTLPLRLRLQAAEPLRDLLRRLQQQQSALLEHSHLGLSEIQRVAGLGELFDTLMVYESYPIDEAGLQTQSQQLSVGFHSHHGGDTSHYPLGLSAVPGERIRLGFSYRSDVYAPAQVQRLADSYTRILEAFADQPQRPLAQLDVLPAPERQRLLRDWNQRALPVAEPDLATVLERQAARSPDATALVFGEERLSYAQLHERAQRLATVLRARGIRAEDRVAVALPRSSELIVALLAVLKAGAAYLPLDVDYPAERLAYMLDDAAPAIVITRRDAMRAAPADALLLDDDAVRTAIERSAIERAAGDGAPRPELRPELKPDHPAYVIYTSGSTGKPKGVVVSHRQIVHSNAARLDYYAAADGDAAETALLLPSVAFDASLGTILHALSSGGTLVLPAPGQEREPTALAELVARHQVQAWLSGPALYRAVLEQAQGRLSTLTRVVLGGESIAPALLSQHRAQASADCALYNEYGPTEASVWSSVARLPARAGADDSAAELACIGAPIANTRLYVLSPQLQPQPVGVAGELYIAGAGLARGYLGRAALSAERFVADPFAAGERMYRSGDLARWRDDGQLEYLGRDDGQVKLRGFRIELGEIEAAIAAAGYPHNAVAVREDRPGQRQLVAYLVADADALDAETLRRSVAANLPEHMVPAAYVALDALPLTPNGKLDRQALPAPEAGRDLRLPRTALEQSLCDLFASVLGLDRVGIDDSFFALGGDSISSIQLVGRARQLGLRFSARDVFQHPSVQALARVAGTSEAADVLPQQSPTGALPATPIMQWLLEREGSHRHFAQTMLLQVPRLRHEPLQAALQDLIEHHHALRMRLRDGAPEIGEAGSVRAADCLDAVPLHGLTAEARERLMHERMLAAQLRLSPDDGRMLQAVWFDDGADSRLFLVLHHLVVDGVSWRILVPDLQAAWEARAAGLAPELAPVPTSFRHWALALPAAAAARAAELPFWQAMVEGEDPSLTPRPLDSARDTLATQRHLSLRLEPDVTRVLLTRAPERVRGRINDVLLSAFALALAQWRRRQGLGDVERVRFDLEGHGREALTGSAAAESIDISRTVGWFTSQFPLQLSLAGIDQTAAAHGGAALDAALKSVKEQLRALPDNGIGYGLLRYHGEHGRAALGGHAAAQIGFNYLGRFAIAEQGHGASHWAQAEAAVPSAGEDAPLVHALSLNATTEDRRDGSVLCANWSWAGELFDERAIGELAQLWFGLLRRIAHDASHDERMLFTPSDLPLIALDQQRIEAIEAIQPPLADILPLSPLQHGLLFHALYDDAAPDAYLVQQVFRFEGRLDAAAMRTAADRLLERHANLRAAFIHDGRSGTVQAIARVVQAPWRFVDSDEDGLQALLLLDKQQRFEPSQAPQLRFTLVRTAPDLHYLVFTSHHILLDGWSMPIVLRELLALYHARGSDAGLPPAPAYRDYLAWIDAQDREAARAAWREELAGLDEPTLLAPQASAEPSMPLTHQHLFSRELTGSLNAQARRHGLTLNTLLQAAWGLLLAQYTGRDDVVFGITVSGRPPEVAGVERMVGLLINTLPLRLRIRPEQTLAAWLGDLQSRQARLLNEQFLDLPQILRDSEHATLFDTLMVYENYPLDPNDRRALEADSELRIGMAPGHGGDLSHYPLSLSLLPGERLRLDFSYRPDVFSRADLDGQIRRYTRLLEVLAGDLDRPLGRVDLLDEGERARLLQTGIAPLQAPPPGGLHDAFAQAAAAAPREVALACNGQTLDFAELDARANRLAHVLIARGVGAEDRVALALLRTPDLIIAVLAVLKAGAAYLPLDLEQPAERLRDILDDARPVLTIGTAAATRALDGAAPLLLLDDADTRAALAAAPERAPVDADRRRPWSPLHPAYVIYTSGSTGKPKGVVIGHGSLANLFHHHKQRLIDPETARAGGARRRFALTASMVFDTSIEALLWLAAGHELHLIDEQVRKDTQWLVDYVVEHGIHAMDVTPSLFEVLLQDGLLERDDSQLCCVMLGGEAVGEAQWRTLAESPRVRGYNLYGPTECTVDACFASIDAGSRPAIGAPLWNSRAYVLDARLQPVPAGVAGELYVAGAFLARGYLDRPRLNAERFVADPFVAQSSGAGERMYRSGDLARWRDDGQLEYLGRADDQVKIRGFRIEPGEIEARIAEAGYAQNAVLVRDDQPGRKQLVAYLAAPEAGFDLDALRRLLAAQLPDYMVPAAFVRLPQLPRNINGKLDRKALPAPDFASASARAPRDAKEQLFCTLVAEVLGLERVGIDDNFFALGGDSISSIQLVSRARKQGLVITARDVFRQQTVEVLAATAAPLPRSEAAPVQAPTGALPATPIMHWLLDQPELARTFNQSMTLPLGDGSSEALAQALQDLLDHHHALRLCVERADRGGERQLRIAPQGAVRAQDCLREVSLAGLDADARRRAIRDAERSARDGLDPQRGRMLQAVRVHDENGAQLLLTIHHLAVDGVSWRILLPDFQAAWDARKRGLAPRLENAATSLRHWALQLPALASARRGELPLWRSMFAGADPALGERPLDPRRDTGATQRTLTLRLDPHTTQQLLTVAPAQIHGRINDVLLTAFALALADWRRQRLGAAPSSLRFDLEGHGREAILEGADLSRTVGWFTSEFPLQLDLAGLDLDDALRGGPALEQTLKRVKEQLRRLPDNGIGYSLLRYLDEHGRSALADAPSRQIGFNYLGRLPALDAAEPAAHDDPQPEAPHGDDATWPLWHALGLDAVTVDHAGGPMLHATWNWAGELFDDDAIRALAQRWFEVLRCIAERAGSARPGFTPSDLPLVRLDQAQIEAIEAGQPPLADILPLSPLQHGLLFHAVYDEDSVDAYLVQEVYQLDGTLDAELLQTAADRLLERHANLRASFLHHGLAEAVQVIPLKPKAPWRYVDSDEAGAIALLREDQRQRFDPAKGPLLRFILVRTAPDRHYLAFTSHHMLLDGWSSPMVMKELISLYHARGDRSALPYVTPYRDYLAWIAAQDRQNARDTWRRELADLDGPTLLAPQASPEPVMPHTHPHEFSRELTQALTAQARRHGLTINTLLQAAWGLLLAQTTGRQDVVFGITVSGRPPELPGVERMAGLLINTLPLRLPLDPAQTLGRWLAALQDRQGQLLDAQHLGLTQILLDSGHAQLFDSLMVFENYLLDADDQRLSDPDGRLRISMVDGHGGDKSHYPLTLLSMPGECVRLNFSYRPDVFGKADIQRFARRYQAILEQLAGDLSLRVGQLDLLEDSERIQLDAWNATEHALEPESLAAAFERQARATPDAPALVADALTLSYAELDRRAERLARTLLARGLGAGQGVALLLRRSPELVIATLAVLKAGGCYVPLHEQYPDERLALILAETDAALLIADDSLDERDLASAGLAPSQVLRTDRPGDDASPAADAPLPAAHPRQLAYVMFTSGSTGRPKGVAVEQADIVAFARDRRFAREHEAVLLHSPHAFDASTYELWVPLLNGGTVVVCTGDSGDGRQMQRLIVEHGVRSLWLTAGLFHEYVESMPELFATLRQVWAGGDVLAADAIRRLQARYPALRIVNGYGPTETTTFALTCEVPALAADAASVPIGSPLDNMRVYVLDGALRPVPPGVPGELYIAGAGLARGYLGRPGFTAERFVANPYAPAAHRGERMYRSGDLVRWREDGRIEFIGRSDQQVKLRGFRIEPGEIENALQNHPAVAQAIVQVREDVPGHKQLVGYVVLKQGGGRRDTAQETRQVDEWESLYQDLYDADTVDEAAPEFGEDFRGWNSSYTQAPIPLEQMREWRAATVRRILALRPRRVLEIGVGSGLILAPVAPQVQVYHGTDLSRATVERLQRQIAQRPELADKVQLLALPAHRTRQVADALPVGGGYDAIVINSVLQYFPSSDYLQEVIEQAMELLAPGGALYLGDVRNLQLLRSFVNAVQLHQASGDTDANTLRRRIDQTLLTEKELLLAPEFFTQLPQRIGSIAAVDIQTKRSRHDNELTRHRYEVVLRKHGPDVRSAADLPAQPWSPALLDSGALAARLAAHPEGLRIVDVPHPLLQPELDALHQLQAGRRIAEVRARLLAAQSGDLPPAEVLHAQGEALGWEVAVTWSDFERGLELLFLPRHDGQAIWTDIHRPAHPRDFDASANSPGSFDRLGELREHAQKHLPEYMQPLLVPLPMLPLTPNGKVDRKALPAPDFTSSQRRAPTTMQQQALCELFAEVLELAEVGIDDDFFELGGHSLLATRLVGRIRNTLGVEVSARLLFESPTIAALSERMAEPLQALTALEPIVPIRTQGQLPPLFCLPPGGGLGWWYRGLTRYLDPQRPIYALQSASLIDPDAALSGSVEEDVEAHLAQIRATQPEGPYHLLGYSYGGATALEVAVRLQQAGHEVARLVILDSCIRTSMPGFDSDTVPKGDYHASILQGFLQNIAGCELGDFDPESLDYERATELLKYSVFSGFDAALLQRFVATQNNEANLLNYYRPSAKFDGSIVYFVATEDLGTEAYVLEPATFKHNITGELRSYDIDCRHDQLTHPQNLSRIGRILAQEYRL</sequence>
<dbReference type="CDD" id="cd05930">
    <property type="entry name" value="A_NRPS"/>
    <property type="match status" value="3"/>
</dbReference>
<dbReference type="InterPro" id="IPR023213">
    <property type="entry name" value="CAT-like_dom_sf"/>
</dbReference>
<dbReference type="InterPro" id="IPR020845">
    <property type="entry name" value="AMP-binding_CS"/>
</dbReference>
<dbReference type="Pfam" id="PF00550">
    <property type="entry name" value="PP-binding"/>
    <property type="match status" value="5"/>
</dbReference>
<feature type="domain" description="Carrier" evidence="7">
    <location>
        <begin position="967"/>
        <end position="1042"/>
    </location>
</feature>
<dbReference type="Pfam" id="PF00975">
    <property type="entry name" value="Thioesterase"/>
    <property type="match status" value="1"/>
</dbReference>
<keyword evidence="8" id="KW-0413">Isomerase</keyword>
<dbReference type="Pfam" id="PF00501">
    <property type="entry name" value="AMP-binding"/>
    <property type="match status" value="5"/>
</dbReference>
<comment type="cofactor">
    <cofactor evidence="1">
        <name>pantetheine 4'-phosphate</name>
        <dbReference type="ChEBI" id="CHEBI:47942"/>
    </cofactor>
</comment>
<dbReference type="InterPro" id="IPR029058">
    <property type="entry name" value="AB_hydrolase_fold"/>
</dbReference>
<dbReference type="Gene3D" id="3.40.50.150">
    <property type="entry name" value="Vaccinia Virus protein VP39"/>
    <property type="match status" value="1"/>
</dbReference>
<dbReference type="InterPro" id="IPR000873">
    <property type="entry name" value="AMP-dep_synth/lig_dom"/>
</dbReference>
<dbReference type="SUPFAM" id="SSF52777">
    <property type="entry name" value="CoA-dependent acyltransferases"/>
    <property type="match status" value="16"/>
</dbReference>
<dbReference type="NCBIfam" id="TIGR01720">
    <property type="entry name" value="NRPS-para261"/>
    <property type="match status" value="3"/>
</dbReference>
<dbReference type="OrthoDB" id="9757559at2"/>
<evidence type="ECO:0000256" key="6">
    <source>
        <dbReference type="SAM" id="MobiDB-lite"/>
    </source>
</evidence>
<dbReference type="SUPFAM" id="SSF53335">
    <property type="entry name" value="S-adenosyl-L-methionine-dependent methyltransferases"/>
    <property type="match status" value="1"/>
</dbReference>
<evidence type="ECO:0000256" key="2">
    <source>
        <dbReference type="ARBA" id="ARBA00006432"/>
    </source>
</evidence>
<dbReference type="Pfam" id="PF13193">
    <property type="entry name" value="AMP-binding_C"/>
    <property type="match status" value="3"/>
</dbReference>
<dbReference type="KEGG" id="lez:GLE_3676"/>
<dbReference type="InterPro" id="IPR010060">
    <property type="entry name" value="NRPS_synth"/>
</dbReference>
<evidence type="ECO:0000259" key="7">
    <source>
        <dbReference type="PROSITE" id="PS50075"/>
    </source>
</evidence>
<dbReference type="Pfam" id="PF08242">
    <property type="entry name" value="Methyltransf_12"/>
    <property type="match status" value="1"/>
</dbReference>
<keyword evidence="5" id="KW-0677">Repeat</keyword>
<dbReference type="PROSITE" id="PS00012">
    <property type="entry name" value="PHOSPHOPANTETHEINE"/>
    <property type="match status" value="5"/>
</dbReference>
<dbReference type="PATRIC" id="fig|69.6.peg.3618"/>
<dbReference type="NCBIfam" id="NF004282">
    <property type="entry name" value="PRK05691.1"/>
    <property type="match status" value="6"/>
</dbReference>
<dbReference type="NCBIfam" id="TIGR01733">
    <property type="entry name" value="AA-adenyl-dom"/>
    <property type="match status" value="5"/>
</dbReference>
<keyword evidence="3" id="KW-0596">Phosphopantetheine</keyword>
<dbReference type="InterPro" id="IPR020806">
    <property type="entry name" value="PKS_PP-bd"/>
</dbReference>
<feature type="domain" description="Carrier" evidence="7">
    <location>
        <begin position="7055"/>
        <end position="7130"/>
    </location>
</feature>
<dbReference type="CDD" id="cd17646">
    <property type="entry name" value="A_NRPS_AB3403-like"/>
    <property type="match status" value="1"/>
</dbReference>
<dbReference type="GO" id="GO:0031177">
    <property type="term" value="F:phosphopantetheine binding"/>
    <property type="evidence" value="ECO:0007669"/>
    <property type="project" value="InterPro"/>
</dbReference>
<gene>
    <name evidence="8" type="ORF">GLE_3676</name>
</gene>
<dbReference type="InterPro" id="IPR013217">
    <property type="entry name" value="Methyltransf_12"/>
</dbReference>
<feature type="domain" description="Carrier" evidence="7">
    <location>
        <begin position="3578"/>
        <end position="3652"/>
    </location>
</feature>
<feature type="domain" description="Carrier" evidence="7">
    <location>
        <begin position="5116"/>
        <end position="5190"/>
    </location>
</feature>
<dbReference type="InterPro" id="IPR029063">
    <property type="entry name" value="SAM-dependent_MTases_sf"/>
</dbReference>
<dbReference type="Proteomes" id="UP000061569">
    <property type="component" value="Chromosome"/>
</dbReference>
<evidence type="ECO:0000313" key="9">
    <source>
        <dbReference type="Proteomes" id="UP000061569"/>
    </source>
</evidence>
<dbReference type="InterPro" id="IPR045851">
    <property type="entry name" value="AMP-bd_C_sf"/>
</dbReference>
<dbReference type="CDD" id="cd19543">
    <property type="entry name" value="DCL_NRPS"/>
    <property type="match status" value="4"/>
</dbReference>
<dbReference type="Gene3D" id="3.30.300.30">
    <property type="match status" value="6"/>
</dbReference>
<dbReference type="GO" id="GO:0005737">
    <property type="term" value="C:cytoplasm"/>
    <property type="evidence" value="ECO:0007669"/>
    <property type="project" value="TreeGrafter"/>
</dbReference>
<dbReference type="PANTHER" id="PTHR45527">
    <property type="entry name" value="NONRIBOSOMAL PEPTIDE SYNTHETASE"/>
    <property type="match status" value="1"/>
</dbReference>
<protein>
    <submittedName>
        <fullName evidence="8">Linear gramicidin synthetase subunit C</fullName>
        <ecNumber evidence="8">5.1.1.-</ecNumber>
    </submittedName>
</protein>
<dbReference type="GO" id="GO:0043041">
    <property type="term" value="P:amino acid activation for nonribosomal peptide biosynthetic process"/>
    <property type="evidence" value="ECO:0007669"/>
    <property type="project" value="TreeGrafter"/>
</dbReference>
<dbReference type="GO" id="GO:0072330">
    <property type="term" value="P:monocarboxylic acid biosynthetic process"/>
    <property type="evidence" value="ECO:0007669"/>
    <property type="project" value="UniProtKB-ARBA"/>
</dbReference>
<feature type="domain" description="Carrier" evidence="7">
    <location>
        <begin position="2043"/>
        <end position="2117"/>
    </location>
</feature>
<dbReference type="InterPro" id="IPR009081">
    <property type="entry name" value="PP-bd_ACP"/>
</dbReference>
<dbReference type="EC" id="5.1.1.-" evidence="8"/>
<dbReference type="InterPro" id="IPR001242">
    <property type="entry name" value="Condensation_dom"/>
</dbReference>
<dbReference type="Gene3D" id="3.40.50.980">
    <property type="match status" value="10"/>
</dbReference>
<feature type="region of interest" description="Disordered" evidence="6">
    <location>
        <begin position="6254"/>
        <end position="6276"/>
    </location>
</feature>
<dbReference type="PROSITE" id="PS00455">
    <property type="entry name" value="AMP_BINDING"/>
    <property type="match status" value="5"/>
</dbReference>
<dbReference type="Gene3D" id="3.30.559.10">
    <property type="entry name" value="Chloramphenicol acetyltransferase-like domain"/>
    <property type="match status" value="8"/>
</dbReference>
<dbReference type="PANTHER" id="PTHR45527:SF1">
    <property type="entry name" value="FATTY ACID SYNTHASE"/>
    <property type="match status" value="1"/>
</dbReference>
<name>A0A0S2DKF6_LYSEN</name>
<evidence type="ECO:0000256" key="5">
    <source>
        <dbReference type="ARBA" id="ARBA00022737"/>
    </source>
</evidence>
<evidence type="ECO:0000313" key="8">
    <source>
        <dbReference type="EMBL" id="ALN59020.1"/>
    </source>
</evidence>
<dbReference type="FunFam" id="3.40.50.980:FF:000001">
    <property type="entry name" value="Non-ribosomal peptide synthetase"/>
    <property type="match status" value="5"/>
</dbReference>
<dbReference type="FunFam" id="1.10.1200.10:FF:000016">
    <property type="entry name" value="Non-ribosomal peptide synthase"/>
    <property type="match status" value="2"/>
</dbReference>
<dbReference type="CDD" id="cd02440">
    <property type="entry name" value="AdoMet_MTases"/>
    <property type="match status" value="1"/>
</dbReference>
<dbReference type="SUPFAM" id="SSF47336">
    <property type="entry name" value="ACP-like"/>
    <property type="match status" value="5"/>
</dbReference>
<dbReference type="SUPFAM" id="SSF53474">
    <property type="entry name" value="alpha/beta-Hydrolases"/>
    <property type="match status" value="1"/>
</dbReference>
<dbReference type="Gene3D" id="1.10.1200.10">
    <property type="entry name" value="ACP-like"/>
    <property type="match status" value="4"/>
</dbReference>
<keyword evidence="4" id="KW-0597">Phosphoprotein</keyword>
<feature type="compositionally biased region" description="Low complexity" evidence="6">
    <location>
        <begin position="6267"/>
        <end position="6276"/>
    </location>
</feature>
<dbReference type="FunFam" id="1.10.1200.10:FF:000005">
    <property type="entry name" value="Nonribosomal peptide synthetase 1"/>
    <property type="match status" value="3"/>
</dbReference>
<dbReference type="FunFam" id="3.40.50.980:FF:000002">
    <property type="entry name" value="Enterobactin synthetase component F"/>
    <property type="match status" value="1"/>
</dbReference>
<dbReference type="SUPFAM" id="SSF56801">
    <property type="entry name" value="Acetyl-CoA synthetase-like"/>
    <property type="match status" value="5"/>
</dbReference>
<dbReference type="InterPro" id="IPR001031">
    <property type="entry name" value="Thioesterase"/>
</dbReference>
<dbReference type="EMBL" id="CP013140">
    <property type="protein sequence ID" value="ALN59020.1"/>
    <property type="molecule type" value="Genomic_DNA"/>
</dbReference>
<dbReference type="GO" id="GO:0009403">
    <property type="term" value="P:toxin biosynthetic process"/>
    <property type="evidence" value="ECO:0007669"/>
    <property type="project" value="UniProtKB-ARBA"/>
</dbReference>
<proteinExistence type="inferred from homology"/>
<dbReference type="InterPro" id="IPR025110">
    <property type="entry name" value="AMP-bd_C"/>
</dbReference>
<accession>A0A0S2DKF6</accession>
<dbReference type="Pfam" id="PF00668">
    <property type="entry name" value="Condensation"/>
    <property type="match status" value="8"/>
</dbReference>
<dbReference type="CDD" id="cd19540">
    <property type="entry name" value="LCL_NRPS-like"/>
    <property type="match status" value="1"/>
</dbReference>
<dbReference type="Gene3D" id="3.30.559.30">
    <property type="entry name" value="Nonribosomal peptide synthetase, condensation domain"/>
    <property type="match status" value="8"/>
</dbReference>
<dbReference type="FunFam" id="3.30.300.30:FF:000010">
    <property type="entry name" value="Enterobactin synthetase component F"/>
    <property type="match status" value="4"/>
</dbReference>
<dbReference type="FunFam" id="2.30.38.10:FF:000001">
    <property type="entry name" value="Non-ribosomal peptide synthetase PvdI"/>
    <property type="match status" value="4"/>
</dbReference>
<reference evidence="8 9" key="1">
    <citation type="submission" date="2015-11" db="EMBL/GenBank/DDBJ databases">
        <title>Genome sequences of Lysobacter enzymogenes strain C3 and Lysobacter antibioticus ATCC 29479.</title>
        <authorList>
            <person name="Kobayashi D.Y."/>
        </authorList>
    </citation>
    <scope>NUCLEOTIDE SEQUENCE [LARGE SCALE GENOMIC DNA]</scope>
    <source>
        <strain evidence="8 9">C3</strain>
    </source>
</reference>
<dbReference type="CDD" id="cd12117">
    <property type="entry name" value="A_NRPS_Srf_like"/>
    <property type="match status" value="1"/>
</dbReference>